<sequence>MEFLESLWSAPPDQSRCCRCQKVIKPQDTLARTYTFRRHNDHSDEAYDPSGIVVPGLSGQIRIRNRHLNCLLEATRYVVISHVWHPGVAELQWKRAKATANVEDVARAVREVPARIAVGLQQEFPEDVEIWHDYISVPQWATGKKDIIREIPRIFCHAESTIAYLSDISSNVVETMRQDPRRDDRVRAISTLCNAKWFSRVWTAMEFVESKKLRAMFQDFTLMRELKPGHDFFAEMTGAWYTELAKSGDAFELENITNPNLVPWKLGHLDLIRILRRNSLPTTFAIAFELLEKRRVTVRRDFFYAFLGAISPDVPLHMPQISSDSNEEFHEGLLQIARRCIEDNDYTPLFITPRSAEIQGNVPTDPKMIGYKSLHSFSMGHFKKAAPRSNIRIKGRCPVLKVENVGSTKAVKAWEWGFTPMSLFSEIVEFVFGVTGSNTEAFVNTLAVRLYSLERDKVMEHLSYSTRMIDLKEKLAALHHEKEPPARQRIIDWIAENLCLSNTDSFNPMSEVVSPIDFLMTHGGSVHYGNPPILVTVECSRCHELFILRVGLFRLPSDVVGSVAYRVPGLQYRFTHEGGAGWLIKNGIRIGRFVWGIPTCECPKLEEVEIKIGDLPLPKPNEYKYEFN</sequence>
<comment type="caution">
    <text evidence="1">The sequence shown here is derived from an EMBL/GenBank/DDBJ whole genome shotgun (WGS) entry which is preliminary data.</text>
</comment>
<dbReference type="EMBL" id="MU394290">
    <property type="protein sequence ID" value="KAI6090578.1"/>
    <property type="molecule type" value="Genomic_DNA"/>
</dbReference>
<evidence type="ECO:0000313" key="2">
    <source>
        <dbReference type="Proteomes" id="UP001497680"/>
    </source>
</evidence>
<name>A0ACC0DDD6_9PEZI</name>
<keyword evidence="2" id="KW-1185">Reference proteome</keyword>
<gene>
    <name evidence="1" type="ORF">F4821DRAFT_20712</name>
</gene>
<evidence type="ECO:0000313" key="1">
    <source>
        <dbReference type="EMBL" id="KAI6090578.1"/>
    </source>
</evidence>
<organism evidence="1 2">
    <name type="scientific">Hypoxylon rubiginosum</name>
    <dbReference type="NCBI Taxonomy" id="110542"/>
    <lineage>
        <taxon>Eukaryota</taxon>
        <taxon>Fungi</taxon>
        <taxon>Dikarya</taxon>
        <taxon>Ascomycota</taxon>
        <taxon>Pezizomycotina</taxon>
        <taxon>Sordariomycetes</taxon>
        <taxon>Xylariomycetidae</taxon>
        <taxon>Xylariales</taxon>
        <taxon>Hypoxylaceae</taxon>
        <taxon>Hypoxylon</taxon>
    </lineage>
</organism>
<protein>
    <submittedName>
        <fullName evidence="1">Uncharacterized protein</fullName>
    </submittedName>
</protein>
<dbReference type="Proteomes" id="UP001497680">
    <property type="component" value="Unassembled WGS sequence"/>
</dbReference>
<reference evidence="1 2" key="1">
    <citation type="journal article" date="2022" name="New Phytol.">
        <title>Ecological generalism drives hyperdiversity of secondary metabolite gene clusters in xylarialean endophytes.</title>
        <authorList>
            <person name="Franco M.E.E."/>
            <person name="Wisecaver J.H."/>
            <person name="Arnold A.E."/>
            <person name="Ju Y.M."/>
            <person name="Slot J.C."/>
            <person name="Ahrendt S."/>
            <person name="Moore L.P."/>
            <person name="Eastman K.E."/>
            <person name="Scott K."/>
            <person name="Konkel Z."/>
            <person name="Mondo S.J."/>
            <person name="Kuo A."/>
            <person name="Hayes R.D."/>
            <person name="Haridas S."/>
            <person name="Andreopoulos B."/>
            <person name="Riley R."/>
            <person name="LaButti K."/>
            <person name="Pangilinan J."/>
            <person name="Lipzen A."/>
            <person name="Amirebrahimi M."/>
            <person name="Yan J."/>
            <person name="Adam C."/>
            <person name="Keymanesh K."/>
            <person name="Ng V."/>
            <person name="Louie K."/>
            <person name="Northen T."/>
            <person name="Drula E."/>
            <person name="Henrissat B."/>
            <person name="Hsieh H.M."/>
            <person name="Youens-Clark K."/>
            <person name="Lutzoni F."/>
            <person name="Miadlikowska J."/>
            <person name="Eastwood D.C."/>
            <person name="Hamelin R.C."/>
            <person name="Grigoriev I.V."/>
            <person name="U'Ren J.M."/>
        </authorList>
    </citation>
    <scope>NUCLEOTIDE SEQUENCE [LARGE SCALE GENOMIC DNA]</scope>
    <source>
        <strain evidence="1 2">ER1909</strain>
    </source>
</reference>
<proteinExistence type="predicted"/>
<accession>A0ACC0DDD6</accession>